<gene>
    <name evidence="3" type="ORF">NCTC10283_02275</name>
</gene>
<evidence type="ECO:0008006" key="5">
    <source>
        <dbReference type="Google" id="ProtNLM"/>
    </source>
</evidence>
<dbReference type="PROSITE" id="PS51257">
    <property type="entry name" value="PROKAR_LIPOPROTEIN"/>
    <property type="match status" value="1"/>
</dbReference>
<evidence type="ECO:0000256" key="1">
    <source>
        <dbReference type="SAM" id="MobiDB-lite"/>
    </source>
</evidence>
<feature type="signal peptide" evidence="2">
    <location>
        <begin position="1"/>
        <end position="18"/>
    </location>
</feature>
<organism evidence="3 4">
    <name type="scientific">Alysiella crassa</name>
    <dbReference type="NCBI Taxonomy" id="153491"/>
    <lineage>
        <taxon>Bacteria</taxon>
        <taxon>Pseudomonadati</taxon>
        <taxon>Pseudomonadota</taxon>
        <taxon>Betaproteobacteria</taxon>
        <taxon>Neisseriales</taxon>
        <taxon>Neisseriaceae</taxon>
        <taxon>Alysiella</taxon>
    </lineage>
</organism>
<protein>
    <recommendedName>
        <fullName evidence="5">Lipoprotein</fullName>
    </recommendedName>
</protein>
<feature type="compositionally biased region" description="Polar residues" evidence="1">
    <location>
        <begin position="18"/>
        <end position="46"/>
    </location>
</feature>
<feature type="chain" id="PRO_5016581335" description="Lipoprotein" evidence="2">
    <location>
        <begin position="19"/>
        <end position="227"/>
    </location>
</feature>
<accession>A0A376BWJ3</accession>
<dbReference type="EMBL" id="UFSO01000003">
    <property type="protein sequence ID" value="SSY80714.1"/>
    <property type="molecule type" value="Genomic_DNA"/>
</dbReference>
<reference evidence="3 4" key="1">
    <citation type="submission" date="2018-06" db="EMBL/GenBank/DDBJ databases">
        <authorList>
            <consortium name="Pathogen Informatics"/>
            <person name="Doyle S."/>
        </authorList>
    </citation>
    <scope>NUCLEOTIDE SEQUENCE [LARGE SCALE GENOMIC DNA]</scope>
    <source>
        <strain evidence="3 4">NCTC10283</strain>
    </source>
</reference>
<evidence type="ECO:0000256" key="2">
    <source>
        <dbReference type="SAM" id="SignalP"/>
    </source>
</evidence>
<dbReference type="RefSeq" id="WP_034291040.1">
    <property type="nucleotide sequence ID" value="NZ_UFSO01000003.1"/>
</dbReference>
<keyword evidence="4" id="KW-1185">Reference proteome</keyword>
<name>A0A376BWJ3_9NEIS</name>
<proteinExistence type="predicted"/>
<sequence length="227" mass="24622">MKKSLLTLLLLGVLSACSQSDDTQKPTSPSSSATKVAAPSVNSSTEKSAEQPAVQSDKANSDDAGILNYKEKLDIAKIGLALQEAGFAEAANNGKEAEWNQRLASAKSNEDVQSVLREQLAIYRKGAEYLASKQMDSTQGKAVHEKLLGSIQGAQAVLEKMTTIDLASPEGVVQANELMPKVKQHMQDLAQGMQMWVEMMKNNGFSPSEADEAKLREKLKELEEKIR</sequence>
<evidence type="ECO:0000313" key="4">
    <source>
        <dbReference type="Proteomes" id="UP000254209"/>
    </source>
</evidence>
<dbReference type="AlphaFoldDB" id="A0A376BWJ3"/>
<evidence type="ECO:0000313" key="3">
    <source>
        <dbReference type="EMBL" id="SSY80714.1"/>
    </source>
</evidence>
<feature type="region of interest" description="Disordered" evidence="1">
    <location>
        <begin position="18"/>
        <end position="60"/>
    </location>
</feature>
<dbReference type="Proteomes" id="UP000254209">
    <property type="component" value="Unassembled WGS sequence"/>
</dbReference>
<keyword evidence="2" id="KW-0732">Signal</keyword>